<reference evidence="2" key="1">
    <citation type="journal article" date="2023" name="Nat. Plants">
        <title>Single-cell RNA sequencing provides a high-resolution roadmap for understanding the multicellular compartmentation of specialized metabolism.</title>
        <authorList>
            <person name="Sun S."/>
            <person name="Shen X."/>
            <person name="Li Y."/>
            <person name="Li Y."/>
            <person name="Wang S."/>
            <person name="Li R."/>
            <person name="Zhang H."/>
            <person name="Shen G."/>
            <person name="Guo B."/>
            <person name="Wei J."/>
            <person name="Xu J."/>
            <person name="St-Pierre B."/>
            <person name="Chen S."/>
            <person name="Sun C."/>
        </authorList>
    </citation>
    <scope>NUCLEOTIDE SEQUENCE [LARGE SCALE GENOMIC DNA]</scope>
</reference>
<evidence type="ECO:0000313" key="2">
    <source>
        <dbReference type="Proteomes" id="UP001060085"/>
    </source>
</evidence>
<protein>
    <submittedName>
        <fullName evidence="1">Uncharacterized protein</fullName>
    </submittedName>
</protein>
<comment type="caution">
    <text evidence="1">The sequence shown here is derived from an EMBL/GenBank/DDBJ whole genome shotgun (WGS) entry which is preliminary data.</text>
</comment>
<dbReference type="EMBL" id="CM044704">
    <property type="protein sequence ID" value="KAI5669288.1"/>
    <property type="molecule type" value="Genomic_DNA"/>
</dbReference>
<name>A0ACC0B9K2_CATRO</name>
<keyword evidence="2" id="KW-1185">Reference proteome</keyword>
<dbReference type="Proteomes" id="UP001060085">
    <property type="component" value="Linkage Group LG04"/>
</dbReference>
<sequence length="187" mass="21270">MTEHVRNRSNAVIRITRTVNQKIEKKNPNNKNSRFTTNDNCGSDTTVTPIKQPKQPIYYYNLPTLLLQTLDEQKEKAEKDGSYLLQQESSSFSFRSERLSETTRKVKPVSLTQIQLSISPRKGKPFPLSTKPHARCQGGQPAQTISDRVPKGEREHEQTVGSKEVREKTKGQREYGGSGGINREKRN</sequence>
<gene>
    <name evidence="1" type="ORF">M9H77_19141</name>
</gene>
<evidence type="ECO:0000313" key="1">
    <source>
        <dbReference type="EMBL" id="KAI5669288.1"/>
    </source>
</evidence>
<proteinExistence type="predicted"/>
<organism evidence="1 2">
    <name type="scientific">Catharanthus roseus</name>
    <name type="common">Madagascar periwinkle</name>
    <name type="synonym">Vinca rosea</name>
    <dbReference type="NCBI Taxonomy" id="4058"/>
    <lineage>
        <taxon>Eukaryota</taxon>
        <taxon>Viridiplantae</taxon>
        <taxon>Streptophyta</taxon>
        <taxon>Embryophyta</taxon>
        <taxon>Tracheophyta</taxon>
        <taxon>Spermatophyta</taxon>
        <taxon>Magnoliopsida</taxon>
        <taxon>eudicotyledons</taxon>
        <taxon>Gunneridae</taxon>
        <taxon>Pentapetalae</taxon>
        <taxon>asterids</taxon>
        <taxon>lamiids</taxon>
        <taxon>Gentianales</taxon>
        <taxon>Apocynaceae</taxon>
        <taxon>Rauvolfioideae</taxon>
        <taxon>Vinceae</taxon>
        <taxon>Catharanthinae</taxon>
        <taxon>Catharanthus</taxon>
    </lineage>
</organism>
<accession>A0ACC0B9K2</accession>